<feature type="compositionally biased region" description="Basic and acidic residues" evidence="1">
    <location>
        <begin position="170"/>
        <end position="180"/>
    </location>
</feature>
<dbReference type="EMBL" id="GBEZ01006439">
    <property type="protein sequence ID" value="JAC78962.1"/>
    <property type="molecule type" value="Transcribed_RNA"/>
</dbReference>
<organism evidence="2">
    <name type="scientific">Tetraselmis sp. GSL018</name>
    <dbReference type="NCBI Taxonomy" id="582737"/>
    <lineage>
        <taxon>Eukaryota</taxon>
        <taxon>Viridiplantae</taxon>
        <taxon>Chlorophyta</taxon>
        <taxon>core chlorophytes</taxon>
        <taxon>Chlorodendrophyceae</taxon>
        <taxon>Chlorodendrales</taxon>
        <taxon>Chlorodendraceae</taxon>
        <taxon>Tetraselmis</taxon>
    </lineage>
</organism>
<evidence type="ECO:0000313" key="2">
    <source>
        <dbReference type="EMBL" id="JAC78962.1"/>
    </source>
</evidence>
<proteinExistence type="predicted"/>
<accession>A0A061S1C2</accession>
<feature type="non-terminal residue" evidence="2">
    <location>
        <position position="1"/>
    </location>
</feature>
<gene>
    <name evidence="2" type="ORF">TSPGSL018_13875</name>
</gene>
<evidence type="ECO:0000256" key="1">
    <source>
        <dbReference type="SAM" id="MobiDB-lite"/>
    </source>
</evidence>
<name>A0A061S1C2_9CHLO</name>
<feature type="region of interest" description="Disordered" evidence="1">
    <location>
        <begin position="142"/>
        <end position="180"/>
    </location>
</feature>
<reference evidence="2" key="1">
    <citation type="submission" date="2014-05" db="EMBL/GenBank/DDBJ databases">
        <title>The transcriptome of the halophilic microalga Tetraselmis sp. GSL018 isolated from the Great Salt Lake, Utah.</title>
        <authorList>
            <person name="Jinkerson R.E."/>
            <person name="D'Adamo S."/>
            <person name="Posewitz M.C."/>
        </authorList>
    </citation>
    <scope>NUCLEOTIDE SEQUENCE</scope>
    <source>
        <strain evidence="2">GSL018</strain>
    </source>
</reference>
<sequence length="180" mass="19968">TQVLLAILCFHGKPQISVIVMSFRVLRPVATSFRASSLVHSSVCRSIHAGALPSSIVCKSAPKSGEGCCGRRRRGNGRGSCRKLHTEQKEISTEVPAVERFSGQPGACQNKFGRGRGNSGGMCRRQFTTQVGDESVERRCRRNPELQNQQRLRRWREKANNWKGSAASTLDKEPENQDTE</sequence>
<dbReference type="AlphaFoldDB" id="A0A061S1C2"/>
<protein>
    <submittedName>
        <fullName evidence="2">Uncharacterized protein</fullName>
    </submittedName>
</protein>